<sequence length="79" mass="9178">MTLEQIKEKKCLLKSDDIDKKTALAQAEQITNTMKYLKEEIKEIQAMFEKMEKQDQSRFLKNIKPQTVALIQALAIFSS</sequence>
<keyword evidence="1" id="KW-0175">Coiled coil</keyword>
<feature type="coiled-coil region" evidence="1">
    <location>
        <begin position="20"/>
        <end position="54"/>
    </location>
</feature>
<name>W4VLJ3_9BACI</name>
<organism evidence="2 3">
    <name type="scientific">Gracilibacillus boraciitolerans JCM 21714</name>
    <dbReference type="NCBI Taxonomy" id="1298598"/>
    <lineage>
        <taxon>Bacteria</taxon>
        <taxon>Bacillati</taxon>
        <taxon>Bacillota</taxon>
        <taxon>Bacilli</taxon>
        <taxon>Bacillales</taxon>
        <taxon>Bacillaceae</taxon>
        <taxon>Gracilibacillus</taxon>
    </lineage>
</organism>
<evidence type="ECO:0000256" key="1">
    <source>
        <dbReference type="SAM" id="Coils"/>
    </source>
</evidence>
<gene>
    <name evidence="2" type="ORF">JCM21714_2801</name>
</gene>
<reference evidence="2 3" key="1">
    <citation type="journal article" date="2014" name="Genome Announc.">
        <title>Draft Genome Sequence of the Boron-Tolerant and Moderately Halotolerant Bacterium Gracilibacillus boraciitolerans JCM 21714T.</title>
        <authorList>
            <person name="Ahmed I."/>
            <person name="Oshima K."/>
            <person name="Suda W."/>
            <person name="Kitamura K."/>
            <person name="Iida T."/>
            <person name="Ohmori Y."/>
            <person name="Fujiwara T."/>
            <person name="Hattori M."/>
            <person name="Ohkuma M."/>
        </authorList>
    </citation>
    <scope>NUCLEOTIDE SEQUENCE [LARGE SCALE GENOMIC DNA]</scope>
    <source>
        <strain evidence="2 3">JCM 21714</strain>
    </source>
</reference>
<dbReference type="STRING" id="1298598.JCM21714_2801"/>
<dbReference type="EMBL" id="BAVS01000015">
    <property type="protein sequence ID" value="GAE93698.1"/>
    <property type="molecule type" value="Genomic_DNA"/>
</dbReference>
<evidence type="ECO:0000313" key="2">
    <source>
        <dbReference type="EMBL" id="GAE93698.1"/>
    </source>
</evidence>
<dbReference type="Proteomes" id="UP000019102">
    <property type="component" value="Unassembled WGS sequence"/>
</dbReference>
<dbReference type="AlphaFoldDB" id="W4VLJ3"/>
<accession>W4VLJ3</accession>
<keyword evidence="3" id="KW-1185">Reference proteome</keyword>
<evidence type="ECO:0000313" key="3">
    <source>
        <dbReference type="Proteomes" id="UP000019102"/>
    </source>
</evidence>
<comment type="caution">
    <text evidence="2">The sequence shown here is derived from an EMBL/GenBank/DDBJ whole genome shotgun (WGS) entry which is preliminary data.</text>
</comment>
<protein>
    <submittedName>
        <fullName evidence="2">Uncharacterized protein</fullName>
    </submittedName>
</protein>
<proteinExistence type="predicted"/>